<protein>
    <submittedName>
        <fullName evidence="2">Uncharacterized protein</fullName>
    </submittedName>
</protein>
<gene>
    <name evidence="2" type="ORF">R1flu_015025</name>
</gene>
<evidence type="ECO:0000256" key="1">
    <source>
        <dbReference type="SAM" id="MobiDB-lite"/>
    </source>
</evidence>
<keyword evidence="3" id="KW-1185">Reference proteome</keyword>
<name>A0ABD1YL29_9MARC</name>
<dbReference type="Proteomes" id="UP001605036">
    <property type="component" value="Unassembled WGS sequence"/>
</dbReference>
<accession>A0ABD1YL29</accession>
<feature type="region of interest" description="Disordered" evidence="1">
    <location>
        <begin position="371"/>
        <end position="392"/>
    </location>
</feature>
<comment type="caution">
    <text evidence="2">The sequence shown here is derived from an EMBL/GenBank/DDBJ whole genome shotgun (WGS) entry which is preliminary data.</text>
</comment>
<proteinExistence type="predicted"/>
<evidence type="ECO:0000313" key="2">
    <source>
        <dbReference type="EMBL" id="KAL2630339.1"/>
    </source>
</evidence>
<organism evidence="2 3">
    <name type="scientific">Riccia fluitans</name>
    <dbReference type="NCBI Taxonomy" id="41844"/>
    <lineage>
        <taxon>Eukaryota</taxon>
        <taxon>Viridiplantae</taxon>
        <taxon>Streptophyta</taxon>
        <taxon>Embryophyta</taxon>
        <taxon>Marchantiophyta</taxon>
        <taxon>Marchantiopsida</taxon>
        <taxon>Marchantiidae</taxon>
        <taxon>Marchantiales</taxon>
        <taxon>Ricciaceae</taxon>
        <taxon>Riccia</taxon>
    </lineage>
</organism>
<feature type="region of interest" description="Disordered" evidence="1">
    <location>
        <begin position="1"/>
        <end position="73"/>
    </location>
</feature>
<dbReference type="EMBL" id="JBHFFA010000004">
    <property type="protein sequence ID" value="KAL2630339.1"/>
    <property type="molecule type" value="Genomic_DNA"/>
</dbReference>
<feature type="region of interest" description="Disordered" evidence="1">
    <location>
        <begin position="283"/>
        <end position="320"/>
    </location>
</feature>
<sequence length="412" mass="46376">MSRIKKRRPAPGFPKGSSGKQFSMLTCRRGQPTSKEASFKNRPKHTYSTRPYDYLKRKSPKTPAVNAPPPPPRVISAEKVSEDGEVPVQSSCAALPALVLTSCQTQTTPTPSPRRYHHSCAVTPEHSHRPKTGDTPRKDFDSYALRHLAEKAIRHSRKVAAQRTVEQDRERCRQHSCIGPPPLKTRHKHYCGTKRYKNNGTVFQMMKSALEKGLDAFRSMIEDGPIGESARYCRRRIKRLLRPIWCNCLRHTCLGPPADQIQRHVYTRGQKLREKAQARELRKTLSRLPTPVPSSPHPSNLTMDGSEPADLEESNTGKMSLPQQPLTTETPGCIAGCSLLKSNELLPLQHDNLHPKQQQHQKPHAIKVSTPKLVKSSEKIGRSSSPKQHTHLHRHVKGLGRQVHAGHVHVRI</sequence>
<evidence type="ECO:0000313" key="3">
    <source>
        <dbReference type="Proteomes" id="UP001605036"/>
    </source>
</evidence>
<dbReference type="AlphaFoldDB" id="A0ABD1YL29"/>
<reference evidence="2 3" key="1">
    <citation type="submission" date="2024-09" db="EMBL/GenBank/DDBJ databases">
        <title>Chromosome-scale assembly of Riccia fluitans.</title>
        <authorList>
            <person name="Paukszto L."/>
            <person name="Sawicki J."/>
            <person name="Karawczyk K."/>
            <person name="Piernik-Szablinska J."/>
            <person name="Szczecinska M."/>
            <person name="Mazdziarz M."/>
        </authorList>
    </citation>
    <scope>NUCLEOTIDE SEQUENCE [LARGE SCALE GENOMIC DNA]</scope>
    <source>
        <strain evidence="2">Rf_01</strain>
        <tissue evidence="2">Aerial parts of the thallus</tissue>
    </source>
</reference>